<evidence type="ECO:0000313" key="1">
    <source>
        <dbReference type="EMBL" id="AYV86471.1"/>
    </source>
</evidence>
<gene>
    <name evidence="1" type="ORF">Sylvanvirus1_67</name>
</gene>
<organism evidence="1">
    <name type="scientific">Sylvanvirus sp</name>
    <dbReference type="NCBI Taxonomy" id="2487774"/>
    <lineage>
        <taxon>Viruses</taxon>
    </lineage>
</organism>
<accession>A0A3G5AJD5</accession>
<reference evidence="1" key="1">
    <citation type="submission" date="2018-10" db="EMBL/GenBank/DDBJ databases">
        <title>Hidden diversity of soil giant viruses.</title>
        <authorList>
            <person name="Schulz F."/>
            <person name="Alteio L."/>
            <person name="Goudeau D."/>
            <person name="Ryan E.M."/>
            <person name="Malmstrom R.R."/>
            <person name="Blanchard J."/>
            <person name="Woyke T."/>
        </authorList>
    </citation>
    <scope>NUCLEOTIDE SEQUENCE</scope>
    <source>
        <strain evidence="1">SYV1</strain>
    </source>
</reference>
<sequence>MCKYCEVCERELLKKDKTILLLMHKKEQNELLQIIIHVKGIHPDEHIPGDCLRFITRDATLPRRGWIDSLMTEFFD</sequence>
<protein>
    <submittedName>
        <fullName evidence="1">Uncharacterized protein</fullName>
    </submittedName>
</protein>
<dbReference type="EMBL" id="MK072507">
    <property type="protein sequence ID" value="AYV86471.1"/>
    <property type="molecule type" value="Genomic_DNA"/>
</dbReference>
<proteinExistence type="predicted"/>
<name>A0A3G5AJD5_9VIRU</name>